<gene>
    <name evidence="2" type="ORF">LtaPh_2802400</name>
</gene>
<dbReference type="EMBL" id="BLBS01000039">
    <property type="protein sequence ID" value="GET89940.1"/>
    <property type="molecule type" value="Genomic_DNA"/>
</dbReference>
<name>A0A640KJQ3_LEITA</name>
<organism evidence="2 3">
    <name type="scientific">Leishmania tarentolae</name>
    <name type="common">Sauroleishmania tarentolae</name>
    <dbReference type="NCBI Taxonomy" id="5689"/>
    <lineage>
        <taxon>Eukaryota</taxon>
        <taxon>Discoba</taxon>
        <taxon>Euglenozoa</taxon>
        <taxon>Kinetoplastea</taxon>
        <taxon>Metakinetoplastina</taxon>
        <taxon>Trypanosomatida</taxon>
        <taxon>Trypanosomatidae</taxon>
        <taxon>Leishmaniinae</taxon>
        <taxon>Leishmania</taxon>
        <taxon>lizard Leishmania</taxon>
    </lineage>
</organism>
<dbReference type="AlphaFoldDB" id="A0A640KJQ3"/>
<proteinExistence type="predicted"/>
<dbReference type="OrthoDB" id="260055at2759"/>
<comment type="caution">
    <text evidence="2">The sequence shown here is derived from an EMBL/GenBank/DDBJ whole genome shotgun (WGS) entry which is preliminary data.</text>
</comment>
<dbReference type="Proteomes" id="UP000419144">
    <property type="component" value="Unassembled WGS sequence"/>
</dbReference>
<feature type="region of interest" description="Disordered" evidence="1">
    <location>
        <begin position="154"/>
        <end position="173"/>
    </location>
</feature>
<evidence type="ECO:0000313" key="3">
    <source>
        <dbReference type="Proteomes" id="UP000419144"/>
    </source>
</evidence>
<keyword evidence="3" id="KW-1185">Reference proteome</keyword>
<evidence type="ECO:0000313" key="2">
    <source>
        <dbReference type="EMBL" id="GET89940.1"/>
    </source>
</evidence>
<protein>
    <submittedName>
        <fullName evidence="2">Uncharacterized protein</fullName>
    </submittedName>
</protein>
<reference evidence="2" key="1">
    <citation type="submission" date="2019-11" db="EMBL/GenBank/DDBJ databases">
        <title>Leishmania tarentolae CDS.</title>
        <authorList>
            <person name="Goto Y."/>
            <person name="Yamagishi J."/>
        </authorList>
    </citation>
    <scope>NUCLEOTIDE SEQUENCE [LARGE SCALE GENOMIC DNA]</scope>
    <source>
        <strain evidence="2">Parrot Tar II</strain>
    </source>
</reference>
<evidence type="ECO:0000256" key="1">
    <source>
        <dbReference type="SAM" id="MobiDB-lite"/>
    </source>
</evidence>
<dbReference type="VEuPathDB" id="TriTrypDB:LtaPh_2802400"/>
<feature type="compositionally biased region" description="Polar residues" evidence="1">
    <location>
        <begin position="161"/>
        <end position="173"/>
    </location>
</feature>
<accession>A0A640KJQ3</accession>
<sequence>MSAPYHCLSTASSWAVMAPDALDSMTKASTLAPFQGKGADNHLDYATPQLHDPDEALLAEDVTVRDLLGERNETLCLHNDDGERVLKSSAESWEELNMAECNENCETEKIPKHAPSTTEVTDTAQSVASFGGASGVLEQERSLGVCVAQEEVEPSPLLHQEPSNTQLTASEEGSVSAPITLLMGDDLSTGLGEIKGAVQETEPEQCSSFWSRRSRNSDGLDYMCYDETERSQTVNVDPDSVISASAPSVAASRAPKEDSTEVLRRRVIHEDFMRAELESSNVSPEERVAIFHALFGDAADTPISEEKFREIMAPYKRHCECLGASYGFHHQSCWLSSEFSVSF</sequence>